<dbReference type="GO" id="GO:1905706">
    <property type="term" value="P:regulation of mitochondrial ATP synthesis coupled proton transport"/>
    <property type="evidence" value="ECO:0007669"/>
    <property type="project" value="TreeGrafter"/>
</dbReference>
<evidence type="ECO:0000256" key="4">
    <source>
        <dbReference type="SAM" id="Phobius"/>
    </source>
</evidence>
<proteinExistence type="predicted"/>
<evidence type="ECO:0000313" key="5">
    <source>
        <dbReference type="Proteomes" id="UP000095284"/>
    </source>
</evidence>
<organism evidence="5 6">
    <name type="scientific">Bursaphelenchus xylophilus</name>
    <name type="common">Pinewood nematode worm</name>
    <name type="synonym">Aphelenchoides xylophilus</name>
    <dbReference type="NCBI Taxonomy" id="6326"/>
    <lineage>
        <taxon>Eukaryota</taxon>
        <taxon>Metazoa</taxon>
        <taxon>Ecdysozoa</taxon>
        <taxon>Nematoda</taxon>
        <taxon>Chromadorea</taxon>
        <taxon>Rhabditida</taxon>
        <taxon>Tylenchina</taxon>
        <taxon>Tylenchomorpha</taxon>
        <taxon>Aphelenchoidea</taxon>
        <taxon>Aphelenchoididae</taxon>
        <taxon>Bursaphelenchus</taxon>
    </lineage>
</organism>
<dbReference type="WBParaSite" id="BXY_1664400.1">
    <property type="protein sequence ID" value="BXY_1664400.1"/>
    <property type="gene ID" value="BXY_1664400"/>
</dbReference>
<protein>
    <submittedName>
        <fullName evidence="6">ATP synthase subunit C lysine N-methyltransferase</fullName>
    </submittedName>
</protein>
<keyword evidence="4" id="KW-0472">Membrane</keyword>
<feature type="transmembrane region" description="Helical" evidence="4">
    <location>
        <begin position="56"/>
        <end position="82"/>
    </location>
</feature>
<dbReference type="GO" id="GO:0005739">
    <property type="term" value="C:mitochondrion"/>
    <property type="evidence" value="ECO:0007669"/>
    <property type="project" value="TreeGrafter"/>
</dbReference>
<dbReference type="Proteomes" id="UP000095284">
    <property type="component" value="Unplaced"/>
</dbReference>
<sequence length="132" mass="14579">MLRGFLLNRFSAPDYYLHIDCLISHPRFPIITKPFFVFRLRFHASRSFIFKVVKNMGLGGALVGLIGGSAVTISLLAIPFVAPAFRRVCIPYVPASPKQIENVKRLINLCPEPKSPAVDLGSGDGRIVSKLI</sequence>
<keyword evidence="4" id="KW-1133">Transmembrane helix</keyword>
<dbReference type="AlphaFoldDB" id="A0A1I7SUC2"/>
<evidence type="ECO:0000256" key="3">
    <source>
        <dbReference type="ARBA" id="ARBA00022691"/>
    </source>
</evidence>
<dbReference type="PANTHER" id="PTHR13610">
    <property type="entry name" value="METHYLTRANSFERASE DOMAIN-CONTAINING PROTEIN"/>
    <property type="match status" value="1"/>
</dbReference>
<evidence type="ECO:0000256" key="1">
    <source>
        <dbReference type="ARBA" id="ARBA00022603"/>
    </source>
</evidence>
<dbReference type="PANTHER" id="PTHR13610:SF9">
    <property type="entry name" value="FI06469P"/>
    <property type="match status" value="1"/>
</dbReference>
<dbReference type="GO" id="GO:0016279">
    <property type="term" value="F:protein-lysine N-methyltransferase activity"/>
    <property type="evidence" value="ECO:0007669"/>
    <property type="project" value="InterPro"/>
</dbReference>
<keyword evidence="2" id="KW-0808">Transferase</keyword>
<dbReference type="GO" id="GO:0032259">
    <property type="term" value="P:methylation"/>
    <property type="evidence" value="ECO:0007669"/>
    <property type="project" value="UniProtKB-KW"/>
</dbReference>
<evidence type="ECO:0000313" key="6">
    <source>
        <dbReference type="WBParaSite" id="BXY_1664400.1"/>
    </source>
</evidence>
<name>A0A1I7SUC2_BURXY</name>
<keyword evidence="4" id="KW-0812">Transmembrane</keyword>
<keyword evidence="1" id="KW-0489">Methyltransferase</keyword>
<reference evidence="6" key="1">
    <citation type="submission" date="2016-11" db="UniProtKB">
        <authorList>
            <consortium name="WormBaseParasite"/>
        </authorList>
    </citation>
    <scope>IDENTIFICATION</scope>
</reference>
<keyword evidence="3" id="KW-0949">S-adenosyl-L-methionine</keyword>
<accession>A0A1I7SUC2</accession>
<evidence type="ECO:0000256" key="2">
    <source>
        <dbReference type="ARBA" id="ARBA00022679"/>
    </source>
</evidence>
<dbReference type="InterPro" id="IPR026170">
    <property type="entry name" value="FAM173A/B"/>
</dbReference>